<sequence length="63" mass="7116">MPSPSRRRSTSTSWSCARPPRPIERRHHGTLPHRPGGPGGPCRPGRRRPNPDHLRAGHHHDTH</sequence>
<evidence type="ECO:0000313" key="3">
    <source>
        <dbReference type="Proteomes" id="UP000196655"/>
    </source>
</evidence>
<dbReference type="AlphaFoldDB" id="A0A211ZP59"/>
<evidence type="ECO:0000313" key="2">
    <source>
        <dbReference type="EMBL" id="OWJ66877.1"/>
    </source>
</evidence>
<keyword evidence="3" id="KW-1185">Reference proteome</keyword>
<dbReference type="Proteomes" id="UP000196655">
    <property type="component" value="Unassembled WGS sequence"/>
</dbReference>
<feature type="region of interest" description="Disordered" evidence="1">
    <location>
        <begin position="1"/>
        <end position="63"/>
    </location>
</feature>
<protein>
    <submittedName>
        <fullName evidence="2">Uncharacterized protein</fullName>
    </submittedName>
</protein>
<proteinExistence type="predicted"/>
<gene>
    <name evidence="2" type="ORF">BWR60_12345</name>
</gene>
<organism evidence="2 3">
    <name type="scientific">Inquilinus limosus</name>
    <dbReference type="NCBI Taxonomy" id="171674"/>
    <lineage>
        <taxon>Bacteria</taxon>
        <taxon>Pseudomonadati</taxon>
        <taxon>Pseudomonadota</taxon>
        <taxon>Alphaproteobacteria</taxon>
        <taxon>Rhodospirillales</taxon>
        <taxon>Rhodospirillaceae</taxon>
        <taxon>Inquilinus</taxon>
    </lineage>
</organism>
<dbReference type="EMBL" id="NHON01000018">
    <property type="protein sequence ID" value="OWJ66877.1"/>
    <property type="molecule type" value="Genomic_DNA"/>
</dbReference>
<accession>A0A211ZP59</accession>
<name>A0A211ZP59_9PROT</name>
<comment type="caution">
    <text evidence="2">The sequence shown here is derived from an EMBL/GenBank/DDBJ whole genome shotgun (WGS) entry which is preliminary data.</text>
</comment>
<reference evidence="3" key="1">
    <citation type="submission" date="2017-05" db="EMBL/GenBank/DDBJ databases">
        <authorList>
            <person name="Macchi M."/>
            <person name="Festa S."/>
            <person name="Coppotelli B.M."/>
            <person name="Morelli I.S."/>
        </authorList>
    </citation>
    <scope>NUCLEOTIDE SEQUENCE [LARGE SCALE GENOMIC DNA]</scope>
    <source>
        <strain evidence="3">I</strain>
    </source>
</reference>
<evidence type="ECO:0000256" key="1">
    <source>
        <dbReference type="SAM" id="MobiDB-lite"/>
    </source>
</evidence>